<protein>
    <submittedName>
        <fullName evidence="1">Bodo-specific multi-copy gene family, putative</fullName>
    </submittedName>
</protein>
<evidence type="ECO:0000313" key="2">
    <source>
        <dbReference type="Proteomes" id="UP000051952"/>
    </source>
</evidence>
<evidence type="ECO:0000313" key="1">
    <source>
        <dbReference type="EMBL" id="CUG85291.1"/>
    </source>
</evidence>
<accession>A0A0S4J955</accession>
<sequence length="302" mass="33581">MMRRLALCKASHQLAVQPALHFSRHSASLALCCAVRAQHCAAVRHDDSTTWPEHWTAVDIEGLLRGNLATSRLAPNYGSLATLHRLGDRKSLNLLLREYVRPAAPQEVDLEKFLATHVNNVIDSAAMPLQERNSALDAMSRALSPAIGSELRNIAFCSSPRGSGKTQFLKHFVFTKRAEAMKCGRVIVRCCDKTAHETKDKSRPSWIAQVLQAQHSLTANSIDDGLCELIRTHVECVTGTQQTSSNYRDPHTAYATWMSETARHFNIPKDKSNVDPLIILDTCEILSEHDHKSLVHKHSGKP</sequence>
<feature type="non-terminal residue" evidence="1">
    <location>
        <position position="302"/>
    </location>
</feature>
<dbReference type="VEuPathDB" id="TriTrypDB:BSAL_89580"/>
<dbReference type="EMBL" id="CYKH01001152">
    <property type="protein sequence ID" value="CUG85291.1"/>
    <property type="molecule type" value="Genomic_DNA"/>
</dbReference>
<dbReference type="AlphaFoldDB" id="A0A0S4J955"/>
<name>A0A0S4J955_BODSA</name>
<reference evidence="2" key="1">
    <citation type="submission" date="2015-09" db="EMBL/GenBank/DDBJ databases">
        <authorList>
            <consortium name="Pathogen Informatics"/>
        </authorList>
    </citation>
    <scope>NUCLEOTIDE SEQUENCE [LARGE SCALE GENOMIC DNA]</scope>
    <source>
        <strain evidence="2">Lake Konstanz</strain>
    </source>
</reference>
<gene>
    <name evidence="1" type="ORF">BSAL_89580</name>
</gene>
<proteinExistence type="predicted"/>
<organism evidence="1 2">
    <name type="scientific">Bodo saltans</name>
    <name type="common">Flagellated protozoan</name>
    <dbReference type="NCBI Taxonomy" id="75058"/>
    <lineage>
        <taxon>Eukaryota</taxon>
        <taxon>Discoba</taxon>
        <taxon>Euglenozoa</taxon>
        <taxon>Kinetoplastea</taxon>
        <taxon>Metakinetoplastina</taxon>
        <taxon>Eubodonida</taxon>
        <taxon>Bodonidae</taxon>
        <taxon>Bodo</taxon>
    </lineage>
</organism>
<keyword evidence="2" id="KW-1185">Reference proteome</keyword>
<dbReference type="Proteomes" id="UP000051952">
    <property type="component" value="Unassembled WGS sequence"/>
</dbReference>